<dbReference type="InterPro" id="IPR053378">
    <property type="entry name" value="Prenyl_diphosphate_synthase"/>
</dbReference>
<sequence>MSDLSLTAFTNKYKKLVEQELKHSVSQLAAPEIILDSMHYSLSAGGKRIRPLLTFATMSAFGKDPETGMLPAAAIEMIHTYSLIHDDLPSMDDDDLRRGIPTNHKVYGEAIAILAGDALLTYAFQLVTAMKFDAETKIKVLEIIAKAAGAEGMVGGQVGDIEGEGKKLSKEDLEYIHVHKTGKMLEASILVGAVLAGADKEQMELLTSFAYHLGLAFQIRDDILDVEGDEELIGKPLGSDVHNHKSTYPALLTMDGAKKELTYHIDAAKEKLKELSLKTGLLEEMTELVGNRNS</sequence>
<dbReference type="SUPFAM" id="SSF48576">
    <property type="entry name" value="Terpenoid synthases"/>
    <property type="match status" value="1"/>
</dbReference>
<evidence type="ECO:0000256" key="3">
    <source>
        <dbReference type="ARBA" id="ARBA00012439"/>
    </source>
</evidence>
<comment type="caution">
    <text evidence="14">The sequence shown here is derived from an EMBL/GenBank/DDBJ whole genome shotgun (WGS) entry which is preliminary data.</text>
</comment>
<keyword evidence="6" id="KW-0479">Metal-binding</keyword>
<evidence type="ECO:0000256" key="5">
    <source>
        <dbReference type="ARBA" id="ARBA00022679"/>
    </source>
</evidence>
<dbReference type="PANTHER" id="PTHR43281">
    <property type="entry name" value="FARNESYL DIPHOSPHATE SYNTHASE"/>
    <property type="match status" value="1"/>
</dbReference>
<dbReference type="InterPro" id="IPR008949">
    <property type="entry name" value="Isoprenoid_synthase_dom_sf"/>
</dbReference>
<dbReference type="RefSeq" id="WP_235907286.1">
    <property type="nucleotide sequence ID" value="NZ_RIBP01000004.1"/>
</dbReference>
<dbReference type="GO" id="GO:0004337">
    <property type="term" value="F:(2E,6E)-farnesyl diphosphate synthase activity"/>
    <property type="evidence" value="ECO:0007669"/>
    <property type="project" value="UniProtKB-EC"/>
</dbReference>
<comment type="catalytic activity">
    <reaction evidence="11">
        <text>isopentenyl diphosphate + (2E)-geranyl diphosphate = (2E,6E)-farnesyl diphosphate + diphosphate</text>
        <dbReference type="Rhea" id="RHEA:19361"/>
        <dbReference type="ChEBI" id="CHEBI:33019"/>
        <dbReference type="ChEBI" id="CHEBI:58057"/>
        <dbReference type="ChEBI" id="CHEBI:128769"/>
        <dbReference type="ChEBI" id="CHEBI:175763"/>
        <dbReference type="EC" id="2.5.1.10"/>
    </reaction>
</comment>
<evidence type="ECO:0000256" key="13">
    <source>
        <dbReference type="SAM" id="Coils"/>
    </source>
</evidence>
<evidence type="ECO:0000313" key="15">
    <source>
        <dbReference type="Proteomes" id="UP000319837"/>
    </source>
</evidence>
<proteinExistence type="inferred from homology"/>
<dbReference type="GO" id="GO:0046872">
    <property type="term" value="F:metal ion binding"/>
    <property type="evidence" value="ECO:0007669"/>
    <property type="project" value="UniProtKB-KW"/>
</dbReference>
<organism evidence="14 15">
    <name type="scientific">Niallia circulans</name>
    <name type="common">Bacillus circulans</name>
    <dbReference type="NCBI Taxonomy" id="1397"/>
    <lineage>
        <taxon>Bacteria</taxon>
        <taxon>Bacillati</taxon>
        <taxon>Bacillota</taxon>
        <taxon>Bacilli</taxon>
        <taxon>Bacillales</taxon>
        <taxon>Bacillaceae</taxon>
        <taxon>Niallia</taxon>
    </lineage>
</organism>
<gene>
    <name evidence="14" type="ORF">CEQ21_19520</name>
</gene>
<dbReference type="NCBIfam" id="NF045485">
    <property type="entry name" value="FPPsyn"/>
    <property type="match status" value="1"/>
</dbReference>
<dbReference type="Gene3D" id="1.10.600.10">
    <property type="entry name" value="Farnesyl Diphosphate Synthase"/>
    <property type="match status" value="1"/>
</dbReference>
<evidence type="ECO:0000256" key="6">
    <source>
        <dbReference type="ARBA" id="ARBA00022723"/>
    </source>
</evidence>
<feature type="coiled-coil region" evidence="13">
    <location>
        <begin position="258"/>
        <end position="285"/>
    </location>
</feature>
<accession>A0A553SKX5</accession>
<keyword evidence="5 12" id="KW-0808">Transferase</keyword>
<evidence type="ECO:0000256" key="12">
    <source>
        <dbReference type="RuleBase" id="RU004466"/>
    </source>
</evidence>
<dbReference type="SFLD" id="SFLDS00005">
    <property type="entry name" value="Isoprenoid_Synthase_Type_I"/>
    <property type="match status" value="1"/>
</dbReference>
<dbReference type="AlphaFoldDB" id="A0A553SKX5"/>
<evidence type="ECO:0000256" key="10">
    <source>
        <dbReference type="ARBA" id="ARBA00032873"/>
    </source>
</evidence>
<dbReference type="SFLD" id="SFLDG01017">
    <property type="entry name" value="Polyprenyl_Transferase_Like"/>
    <property type="match status" value="1"/>
</dbReference>
<dbReference type="PANTHER" id="PTHR43281:SF1">
    <property type="entry name" value="FARNESYL DIPHOSPHATE SYNTHASE"/>
    <property type="match status" value="1"/>
</dbReference>
<name>A0A553SKX5_NIACI</name>
<keyword evidence="13" id="KW-0175">Coiled coil</keyword>
<dbReference type="Pfam" id="PF00348">
    <property type="entry name" value="polyprenyl_synt"/>
    <property type="match status" value="1"/>
</dbReference>
<comment type="cofactor">
    <cofactor evidence="1">
        <name>Mg(2+)</name>
        <dbReference type="ChEBI" id="CHEBI:18420"/>
    </cofactor>
</comment>
<comment type="similarity">
    <text evidence="2 12">Belongs to the FPP/GGPP synthase family.</text>
</comment>
<evidence type="ECO:0000256" key="2">
    <source>
        <dbReference type="ARBA" id="ARBA00006706"/>
    </source>
</evidence>
<dbReference type="GO" id="GO:0005737">
    <property type="term" value="C:cytoplasm"/>
    <property type="evidence" value="ECO:0007669"/>
    <property type="project" value="UniProtKB-ARBA"/>
</dbReference>
<evidence type="ECO:0000313" key="14">
    <source>
        <dbReference type="EMBL" id="TRZ37636.1"/>
    </source>
</evidence>
<evidence type="ECO:0000256" key="1">
    <source>
        <dbReference type="ARBA" id="ARBA00001946"/>
    </source>
</evidence>
<reference evidence="15" key="1">
    <citation type="submission" date="2018-10" db="EMBL/GenBank/DDBJ databases">
        <title>FDA dAtabase for Regulatory Grade micrObial Sequences (FDA-ARGOS): Supporting development and validation of Infectious Disease Dx tests.</title>
        <authorList>
            <person name="Minogue T."/>
            <person name="Wolcott M."/>
            <person name="Wasieloski L."/>
            <person name="Aguilar W."/>
            <person name="Moore D."/>
            <person name="Tallon L."/>
            <person name="Sadzewicz L."/>
            <person name="Sengamalay N."/>
            <person name="Ott S."/>
            <person name="Godinez A."/>
            <person name="Nagaraj S."/>
            <person name="Vavikolanu K."/>
            <person name="Vyas G."/>
            <person name="Nadendla S."/>
            <person name="George J."/>
            <person name="Sichtig H."/>
        </authorList>
    </citation>
    <scope>NUCLEOTIDE SEQUENCE [LARGE SCALE GENOMIC DNA]</scope>
    <source>
        <strain evidence="15">FDAARGOS_343</strain>
    </source>
</reference>
<evidence type="ECO:0000256" key="4">
    <source>
        <dbReference type="ARBA" id="ARBA00015100"/>
    </source>
</evidence>
<protein>
    <recommendedName>
        <fullName evidence="4">Farnesyl diphosphate synthase</fullName>
        <ecNumber evidence="3">2.5.1.10</ecNumber>
    </recommendedName>
    <alternativeName>
        <fullName evidence="10">(2E,6E)-farnesyl diphosphate synthase</fullName>
    </alternativeName>
    <alternativeName>
        <fullName evidence="9">Geranyltranstransferase</fullName>
    </alternativeName>
</protein>
<keyword evidence="7" id="KW-0460">Magnesium</keyword>
<dbReference type="CDD" id="cd00685">
    <property type="entry name" value="Trans_IPPS_HT"/>
    <property type="match status" value="1"/>
</dbReference>
<dbReference type="Proteomes" id="UP000319837">
    <property type="component" value="Unassembled WGS sequence"/>
</dbReference>
<evidence type="ECO:0000256" key="11">
    <source>
        <dbReference type="ARBA" id="ARBA00049399"/>
    </source>
</evidence>
<evidence type="ECO:0000256" key="9">
    <source>
        <dbReference type="ARBA" id="ARBA00032380"/>
    </source>
</evidence>
<dbReference type="GO" id="GO:0016114">
    <property type="term" value="P:terpenoid biosynthetic process"/>
    <property type="evidence" value="ECO:0007669"/>
    <property type="project" value="UniProtKB-ARBA"/>
</dbReference>
<dbReference type="EC" id="2.5.1.10" evidence="3"/>
<dbReference type="FunFam" id="1.10.600.10:FF:000001">
    <property type="entry name" value="Geranylgeranyl diphosphate synthase"/>
    <property type="match status" value="1"/>
</dbReference>
<keyword evidence="8" id="KW-0414">Isoprene biosynthesis</keyword>
<dbReference type="InterPro" id="IPR033749">
    <property type="entry name" value="Polyprenyl_synt_CS"/>
</dbReference>
<dbReference type="PROSITE" id="PS00723">
    <property type="entry name" value="POLYPRENYL_SYNTHASE_1"/>
    <property type="match status" value="1"/>
</dbReference>
<dbReference type="EMBL" id="RIBP01000004">
    <property type="protein sequence ID" value="TRZ37636.1"/>
    <property type="molecule type" value="Genomic_DNA"/>
</dbReference>
<dbReference type="InterPro" id="IPR000092">
    <property type="entry name" value="Polyprenyl_synt"/>
</dbReference>
<evidence type="ECO:0000256" key="8">
    <source>
        <dbReference type="ARBA" id="ARBA00023229"/>
    </source>
</evidence>
<dbReference type="PROSITE" id="PS00444">
    <property type="entry name" value="POLYPRENYL_SYNTHASE_2"/>
    <property type="match status" value="1"/>
</dbReference>
<evidence type="ECO:0000256" key="7">
    <source>
        <dbReference type="ARBA" id="ARBA00022842"/>
    </source>
</evidence>